<dbReference type="InterPro" id="IPR025945">
    <property type="entry name" value="DHHW"/>
</dbReference>
<dbReference type="Proteomes" id="UP000004259">
    <property type="component" value="Unassembled WGS sequence"/>
</dbReference>
<dbReference type="AlphaFoldDB" id="E9SGQ7"/>
<keyword evidence="2" id="KW-0472">Membrane</keyword>
<feature type="transmembrane region" description="Helical" evidence="2">
    <location>
        <begin position="461"/>
        <end position="485"/>
    </location>
</feature>
<feature type="compositionally biased region" description="Basic and acidic residues" evidence="1">
    <location>
        <begin position="61"/>
        <end position="73"/>
    </location>
</feature>
<evidence type="ECO:0000256" key="2">
    <source>
        <dbReference type="SAM" id="Phobius"/>
    </source>
</evidence>
<protein>
    <recommendedName>
        <fullName evidence="5">AlgX/AlgJ SGNH hydrolase-like domain-containing protein</fullName>
    </recommendedName>
</protein>
<accession>E9SGQ7</accession>
<name>E9SGQ7_RUMAL</name>
<dbReference type="OrthoDB" id="175771at2"/>
<feature type="region of interest" description="Disordered" evidence="1">
    <location>
        <begin position="30"/>
        <end position="73"/>
    </location>
</feature>
<feature type="compositionally biased region" description="Low complexity" evidence="1">
    <location>
        <begin position="951"/>
        <end position="962"/>
    </location>
</feature>
<comment type="caution">
    <text evidence="3">The sequence shown here is derived from an EMBL/GenBank/DDBJ whole genome shotgun (WGS) entry which is preliminary data.</text>
</comment>
<feature type="region of interest" description="Disordered" evidence="1">
    <location>
        <begin position="417"/>
        <end position="451"/>
    </location>
</feature>
<proteinExistence type="predicted"/>
<keyword evidence="2" id="KW-0812">Transmembrane</keyword>
<dbReference type="RefSeq" id="WP_004167479.1">
    <property type="nucleotide sequence ID" value="NZ_ADKM02000128.1"/>
</dbReference>
<feature type="compositionally biased region" description="Basic and acidic residues" evidence="1">
    <location>
        <begin position="267"/>
        <end position="312"/>
    </location>
</feature>
<evidence type="ECO:0000313" key="3">
    <source>
        <dbReference type="EMBL" id="EGC01524.1"/>
    </source>
</evidence>
<dbReference type="EMBL" id="ADKM02000128">
    <property type="protein sequence ID" value="EGC01524.1"/>
    <property type="molecule type" value="Genomic_DNA"/>
</dbReference>
<dbReference type="Pfam" id="PF14286">
    <property type="entry name" value="DHHW"/>
    <property type="match status" value="1"/>
</dbReference>
<feature type="region of interest" description="Disordered" evidence="1">
    <location>
        <begin position="101"/>
        <end position="129"/>
    </location>
</feature>
<keyword evidence="2" id="KW-1133">Transmembrane helix</keyword>
<evidence type="ECO:0000313" key="4">
    <source>
        <dbReference type="Proteomes" id="UP000004259"/>
    </source>
</evidence>
<feature type="region of interest" description="Disordered" evidence="1">
    <location>
        <begin position="262"/>
        <end position="314"/>
    </location>
</feature>
<organism evidence="3 4">
    <name type="scientific">Ruminococcus albus 8</name>
    <dbReference type="NCBI Taxonomy" id="246199"/>
    <lineage>
        <taxon>Bacteria</taxon>
        <taxon>Bacillati</taxon>
        <taxon>Bacillota</taxon>
        <taxon>Clostridia</taxon>
        <taxon>Eubacteriales</taxon>
        <taxon>Oscillospiraceae</taxon>
        <taxon>Ruminococcus</taxon>
    </lineage>
</organism>
<feature type="compositionally biased region" description="Basic and acidic residues" evidence="1">
    <location>
        <begin position="363"/>
        <end position="376"/>
    </location>
</feature>
<evidence type="ECO:0008006" key="5">
    <source>
        <dbReference type="Google" id="ProtNLM"/>
    </source>
</evidence>
<reference evidence="3 4" key="1">
    <citation type="submission" date="2011-02" db="EMBL/GenBank/DDBJ databases">
        <authorList>
            <person name="Nelson K.E."/>
            <person name="Sutton G."/>
            <person name="Torralba M."/>
            <person name="Durkin S."/>
            <person name="Harkins D."/>
            <person name="Montgomery R."/>
            <person name="Ziemer C."/>
            <person name="Klaassens E."/>
            <person name="Ocuiv P."/>
            <person name="Morrison M."/>
        </authorList>
    </citation>
    <scope>NUCLEOTIDE SEQUENCE [LARGE SCALE GENOMIC DNA]</scope>
    <source>
        <strain evidence="3 4">8</strain>
    </source>
</reference>
<evidence type="ECO:0000256" key="1">
    <source>
        <dbReference type="SAM" id="MobiDB-lite"/>
    </source>
</evidence>
<keyword evidence="4" id="KW-1185">Reference proteome</keyword>
<feature type="region of interest" description="Disordered" evidence="1">
    <location>
        <begin position="354"/>
        <end position="377"/>
    </location>
</feature>
<sequence>MNENNNKNRRSPAVDLEALSKAYEQSLNNVTLGGRDIPTPAVRKKPAAEKRELKNFVPQDYRPRTEATPEHDKIVDKIKADRLKRSHSVWTDTPVLKPKKSVWIDDSDDDSTPLRPIPPAPKKVGGAPVLNYTAPAGQPVRTAYTQQIPAQNVQQPTVKKQLPPDFIAPLPVMTRPPEPEPIPDFGALVDDAVREKKREQVVPLLNEKPRKQELLMNVGNDGDTRVKEIPHRVNKQKVTVDMSGYREEQENSATKRTVALKMPLNKMKLDDLRPEKKPEKKPEISSAKAEDKPAEAKTEKVEETPKKAEKTLDGNTRVFIVNDEKAEENAPKIKEVTDEIPVVFEKEEEKAEAAVKSVTSEEFSEKSAREEPKPTAEGEYNFSEMFKKVQADKKGKVREEYENSDEHTHTIITQKAEMKREQVKPAAKPVQPDTSTAATAKTAARHSGKVSRRRKNLDHELEFQFINCIMCLGVVFVVFFSLLFMERESGFINSENRNLTEFPKFSLKSYFSGKYTKAIDDYFTDTIPGREDLKKFSAEYDRLKGIDLGGAKVSGKHKTVEKETLDEEKMAAVTTVTANTDPKATTTTEKADSKPDIITTTKKEEVVKLPEILDDGAMEGDVIVFGKGDEVRAVAGYYGQFETGALYAKTINKYKEALPNVNVYNMSIPTSAAFYMPNNFKDSVADQKDNIDNIAAELKGIINVDAYSAIGAHTDEYIYSRTDHHWQPLGAYYAGKAFADKAGVDYPALKTYEKCQIEGFLGTMYAYSDYDSELEAHPDTFIYYKPDNQYKTIYYNTDFTNGQEGLLFFDFAEGVNCYSAIMGKDEEITEIDTDVKNGRTLVIFKDSYGNALVPFFTHSFEKIYVCDFRYFDENAIEFCEAVGCTDLLFSISLTSCSTEMHITAINNNRIQDSASPLTTQTEESSQQEESTESKPEEAVTATESKADGQAEETSTAEPTAES</sequence>
<dbReference type="eggNOG" id="ENOG502Z8CW">
    <property type="taxonomic scope" value="Bacteria"/>
</dbReference>
<gene>
    <name evidence="3" type="ORF">CUS_5733</name>
</gene>
<feature type="region of interest" description="Disordered" evidence="1">
    <location>
        <begin position="913"/>
        <end position="962"/>
    </location>
</feature>
<dbReference type="STRING" id="246199.CUS_5733"/>